<dbReference type="FunFam" id="1.10.510.10:FF:000304">
    <property type="entry name" value="Receptor protein serine/threonine kinase"/>
    <property type="match status" value="1"/>
</dbReference>
<dbReference type="PROSITE" id="PS51256">
    <property type="entry name" value="GS"/>
    <property type="match status" value="1"/>
</dbReference>
<comment type="catalytic activity">
    <reaction evidence="16">
        <text>L-threonyl-[receptor-protein] + ATP = O-phospho-L-threonyl-[receptor-protein] + ADP + H(+)</text>
        <dbReference type="Rhea" id="RHEA:44880"/>
        <dbReference type="Rhea" id="RHEA-COMP:11024"/>
        <dbReference type="Rhea" id="RHEA-COMP:11025"/>
        <dbReference type="ChEBI" id="CHEBI:15378"/>
        <dbReference type="ChEBI" id="CHEBI:30013"/>
        <dbReference type="ChEBI" id="CHEBI:30616"/>
        <dbReference type="ChEBI" id="CHEBI:61977"/>
        <dbReference type="ChEBI" id="CHEBI:456216"/>
        <dbReference type="EC" id="2.7.11.30"/>
    </reaction>
</comment>
<evidence type="ECO:0000256" key="5">
    <source>
        <dbReference type="ARBA" id="ARBA00022692"/>
    </source>
</evidence>
<keyword evidence="11 16" id="KW-0460">Magnesium</keyword>
<dbReference type="PRINTS" id="PR00653">
    <property type="entry name" value="ACTIVIN2R"/>
</dbReference>
<dbReference type="AlphaFoldDB" id="A0A5N5TNC7"/>
<dbReference type="InterPro" id="IPR000719">
    <property type="entry name" value="Prot_kinase_dom"/>
</dbReference>
<dbReference type="SUPFAM" id="SSF57302">
    <property type="entry name" value="Snake toxin-like"/>
    <property type="match status" value="1"/>
</dbReference>
<dbReference type="OrthoDB" id="69842at2759"/>
<evidence type="ECO:0000256" key="14">
    <source>
        <dbReference type="ARBA" id="ARBA00023170"/>
    </source>
</evidence>
<keyword evidence="9 16" id="KW-0418">Kinase</keyword>
<dbReference type="Proteomes" id="UP000326759">
    <property type="component" value="Unassembled WGS sequence"/>
</dbReference>
<proteinExistence type="inferred from homology"/>
<keyword evidence="5 16" id="KW-0812">Transmembrane</keyword>
<evidence type="ECO:0000256" key="17">
    <source>
        <dbReference type="SAM" id="SignalP"/>
    </source>
</evidence>
<dbReference type="Gene3D" id="3.30.200.20">
    <property type="entry name" value="Phosphorylase Kinase, domain 1"/>
    <property type="match status" value="1"/>
</dbReference>
<comment type="caution">
    <text evidence="20">The sequence shown here is derived from an EMBL/GenBank/DDBJ whole genome shotgun (WGS) entry which is preliminary data.</text>
</comment>
<name>A0A5N5TNC7_9CRUS</name>
<dbReference type="GO" id="GO:0046872">
    <property type="term" value="F:metal ion binding"/>
    <property type="evidence" value="ECO:0007669"/>
    <property type="project" value="UniProtKB-KW"/>
</dbReference>
<dbReference type="EMBL" id="SEYY01000267">
    <property type="protein sequence ID" value="KAB7507683.1"/>
    <property type="molecule type" value="Genomic_DNA"/>
</dbReference>
<accession>A0A5N5TNC7</accession>
<keyword evidence="3 16" id="KW-0723">Serine/threonine-protein kinase</keyword>
<evidence type="ECO:0000256" key="12">
    <source>
        <dbReference type="ARBA" id="ARBA00022989"/>
    </source>
</evidence>
<evidence type="ECO:0000256" key="3">
    <source>
        <dbReference type="ARBA" id="ARBA00022527"/>
    </source>
</evidence>
<keyword evidence="21" id="KW-1185">Reference proteome</keyword>
<evidence type="ECO:0000256" key="15">
    <source>
        <dbReference type="PROSITE-ProRule" id="PRU10141"/>
    </source>
</evidence>
<dbReference type="SUPFAM" id="SSF56112">
    <property type="entry name" value="Protein kinase-like (PK-like)"/>
    <property type="match status" value="1"/>
</dbReference>
<feature type="chain" id="PRO_5024275708" description="Serine/threonine-protein kinase receptor" evidence="17">
    <location>
        <begin position="24"/>
        <end position="621"/>
    </location>
</feature>
<dbReference type="PANTHER" id="PTHR23255">
    <property type="entry name" value="TRANSFORMING GROWTH FACTOR-BETA RECEPTOR TYPE I AND II"/>
    <property type="match status" value="1"/>
</dbReference>
<dbReference type="InterPro" id="IPR000333">
    <property type="entry name" value="TGFB_receptor"/>
</dbReference>
<dbReference type="Pfam" id="PF01064">
    <property type="entry name" value="Activin_recp"/>
    <property type="match status" value="1"/>
</dbReference>
<evidence type="ECO:0000256" key="11">
    <source>
        <dbReference type="ARBA" id="ARBA00022842"/>
    </source>
</evidence>
<dbReference type="InterPro" id="IPR000472">
    <property type="entry name" value="Activin_recp"/>
</dbReference>
<organism evidence="20 21">
    <name type="scientific">Armadillidium nasatum</name>
    <dbReference type="NCBI Taxonomy" id="96803"/>
    <lineage>
        <taxon>Eukaryota</taxon>
        <taxon>Metazoa</taxon>
        <taxon>Ecdysozoa</taxon>
        <taxon>Arthropoda</taxon>
        <taxon>Crustacea</taxon>
        <taxon>Multicrustacea</taxon>
        <taxon>Malacostraca</taxon>
        <taxon>Eumalacostraca</taxon>
        <taxon>Peracarida</taxon>
        <taxon>Isopoda</taxon>
        <taxon>Oniscidea</taxon>
        <taxon>Crinocheta</taxon>
        <taxon>Armadillidiidae</taxon>
        <taxon>Armadillidium</taxon>
    </lineage>
</organism>
<dbReference type="GO" id="GO:0005524">
    <property type="term" value="F:ATP binding"/>
    <property type="evidence" value="ECO:0007669"/>
    <property type="project" value="UniProtKB-UniRule"/>
</dbReference>
<evidence type="ECO:0000313" key="21">
    <source>
        <dbReference type="Proteomes" id="UP000326759"/>
    </source>
</evidence>
<dbReference type="InterPro" id="IPR011009">
    <property type="entry name" value="Kinase-like_dom_sf"/>
</dbReference>
<evidence type="ECO:0000256" key="10">
    <source>
        <dbReference type="ARBA" id="ARBA00022840"/>
    </source>
</evidence>
<comment type="subcellular location">
    <subcellularLocation>
        <location evidence="1 16">Membrane</location>
        <topology evidence="1 16">Single-pass type I membrane protein</topology>
    </subcellularLocation>
</comment>
<keyword evidence="7 17" id="KW-0732">Signal</keyword>
<feature type="domain" description="Protein kinase" evidence="18">
    <location>
        <begin position="316"/>
        <end position="607"/>
    </location>
</feature>
<evidence type="ECO:0000256" key="16">
    <source>
        <dbReference type="RuleBase" id="RU361271"/>
    </source>
</evidence>
<keyword evidence="14 16" id="KW-0675">Receptor</keyword>
<comment type="similarity">
    <text evidence="2 16">Belongs to the protein kinase superfamily. TKL Ser/Thr protein kinase family. TGFB receptor subfamily.</text>
</comment>
<feature type="transmembrane region" description="Helical" evidence="16">
    <location>
        <begin position="232"/>
        <end position="258"/>
    </location>
</feature>
<keyword evidence="12 16" id="KW-1133">Transmembrane helix</keyword>
<feature type="domain" description="GS" evidence="19">
    <location>
        <begin position="269"/>
        <end position="315"/>
    </location>
</feature>
<evidence type="ECO:0000256" key="13">
    <source>
        <dbReference type="ARBA" id="ARBA00023136"/>
    </source>
</evidence>
<evidence type="ECO:0000256" key="6">
    <source>
        <dbReference type="ARBA" id="ARBA00022723"/>
    </source>
</evidence>
<keyword evidence="16" id="KW-0464">Manganese</keyword>
<evidence type="ECO:0000256" key="9">
    <source>
        <dbReference type="ARBA" id="ARBA00022777"/>
    </source>
</evidence>
<comment type="cofactor">
    <cofactor evidence="16">
        <name>Mg(2+)</name>
        <dbReference type="ChEBI" id="CHEBI:18420"/>
    </cofactor>
    <cofactor evidence="16">
        <name>Mn(2+)</name>
        <dbReference type="ChEBI" id="CHEBI:29035"/>
    </cofactor>
</comment>
<dbReference type="Gene3D" id="2.10.60.10">
    <property type="entry name" value="CD59"/>
    <property type="match status" value="1"/>
</dbReference>
<dbReference type="SMART" id="SM00467">
    <property type="entry name" value="GS"/>
    <property type="match status" value="1"/>
</dbReference>
<protein>
    <recommendedName>
        <fullName evidence="16">Serine/threonine-protein kinase receptor</fullName>
        <ecNumber evidence="16">2.7.11.30</ecNumber>
    </recommendedName>
</protein>
<dbReference type="PANTHER" id="PTHR23255:SF72">
    <property type="entry name" value="RECEPTOR PROTEIN SERINE_THREONINE KINASE"/>
    <property type="match status" value="1"/>
</dbReference>
<dbReference type="PROSITE" id="PS50011">
    <property type="entry name" value="PROTEIN_KINASE_DOM"/>
    <property type="match status" value="1"/>
</dbReference>
<evidence type="ECO:0000313" key="20">
    <source>
        <dbReference type="EMBL" id="KAB7507683.1"/>
    </source>
</evidence>
<dbReference type="Gene3D" id="1.10.510.10">
    <property type="entry name" value="Transferase(Phosphotransferase) domain 1"/>
    <property type="match status" value="1"/>
</dbReference>
<dbReference type="Pfam" id="PF07714">
    <property type="entry name" value="PK_Tyr_Ser-Thr"/>
    <property type="match status" value="1"/>
</dbReference>
<evidence type="ECO:0000256" key="8">
    <source>
        <dbReference type="ARBA" id="ARBA00022741"/>
    </source>
</evidence>
<dbReference type="InterPro" id="IPR045860">
    <property type="entry name" value="Snake_toxin-like_sf"/>
</dbReference>
<dbReference type="InterPro" id="IPR003605">
    <property type="entry name" value="GS_dom"/>
</dbReference>
<dbReference type="GO" id="GO:0071363">
    <property type="term" value="P:cellular response to growth factor stimulus"/>
    <property type="evidence" value="ECO:0007669"/>
    <property type="project" value="TreeGrafter"/>
</dbReference>
<dbReference type="GO" id="GO:0004675">
    <property type="term" value="F:transmembrane receptor protein serine/threonine kinase activity"/>
    <property type="evidence" value="ECO:0007669"/>
    <property type="project" value="UniProtKB-EC"/>
</dbReference>
<evidence type="ECO:0000256" key="7">
    <source>
        <dbReference type="ARBA" id="ARBA00022729"/>
    </source>
</evidence>
<feature type="signal peptide" evidence="17">
    <location>
        <begin position="1"/>
        <end position="23"/>
    </location>
</feature>
<dbReference type="CDD" id="cd23600">
    <property type="entry name" value="TFP_LU_ECD_Sax"/>
    <property type="match status" value="1"/>
</dbReference>
<dbReference type="InterPro" id="IPR001245">
    <property type="entry name" value="Ser-Thr/Tyr_kinase_cat_dom"/>
</dbReference>
<dbReference type="EC" id="2.7.11.30" evidence="16"/>
<dbReference type="PROSITE" id="PS00107">
    <property type="entry name" value="PROTEIN_KINASE_ATP"/>
    <property type="match status" value="1"/>
</dbReference>
<keyword evidence="8 15" id="KW-0547">Nucleotide-binding</keyword>
<reference evidence="20 21" key="1">
    <citation type="journal article" date="2019" name="PLoS Biol.">
        <title>Sex chromosomes control vertical transmission of feminizing Wolbachia symbionts in an isopod.</title>
        <authorList>
            <person name="Becking T."/>
            <person name="Chebbi M.A."/>
            <person name="Giraud I."/>
            <person name="Moumen B."/>
            <person name="Laverre T."/>
            <person name="Caubet Y."/>
            <person name="Peccoud J."/>
            <person name="Gilbert C."/>
            <person name="Cordaux R."/>
        </authorList>
    </citation>
    <scope>NUCLEOTIDE SEQUENCE [LARGE SCALE GENOMIC DNA]</scope>
    <source>
        <strain evidence="20">ANa2</strain>
        <tissue evidence="20">Whole body excluding digestive tract and cuticle</tissue>
    </source>
</reference>
<gene>
    <name evidence="20" type="primary">ACVR1</name>
    <name evidence="20" type="ORF">Anas_00519</name>
</gene>
<evidence type="ECO:0000256" key="4">
    <source>
        <dbReference type="ARBA" id="ARBA00022679"/>
    </source>
</evidence>
<evidence type="ECO:0000259" key="19">
    <source>
        <dbReference type="PROSITE" id="PS51256"/>
    </source>
</evidence>
<evidence type="ECO:0000256" key="2">
    <source>
        <dbReference type="ARBA" id="ARBA00009605"/>
    </source>
</evidence>
<feature type="binding site" evidence="15">
    <location>
        <position position="343"/>
    </location>
    <ligand>
        <name>ATP</name>
        <dbReference type="ChEBI" id="CHEBI:30616"/>
    </ligand>
</feature>
<keyword evidence="13 16" id="KW-0472">Membrane</keyword>
<keyword evidence="4 16" id="KW-0808">Transferase</keyword>
<dbReference type="InterPro" id="IPR017441">
    <property type="entry name" value="Protein_kinase_ATP_BS"/>
</dbReference>
<sequence>MHTRLCICYIILWIYLFVKEDEALNSKNFSSTRSNDLYKMAEKPNHTEDKGGGGNHSEINAPLLSSEEKNDGNGFLTGRVITEVKIHPNGSALSVGNEHWDNIVSKLLSQKNVTNVSKMYQHETANGIGEKNNFTCYKCDDFYCNNSEFCYDAAQCFQARRRDSTGTETYSRGCIANVEQIGFICLSSFHMQVDALGIKCCEGNFCNNETYPILPSPSADSVYDKKHEALKIALYILSLIIILLILLIIIYVVTPYIFKPKRWFYKASPNVAALNSLTHPCGIDCKLASGERSMLASSGSGAGHPHFSQRTLAKNIYLEDLIGKGRYSEVYKGVWHGEIVAVKIFSSRDKDSWSRETKIYSILLRHSNILCFYGSDETCRASSTQLWLVTHYHPYGSLSNYLRTHILDHTDLFNICLSIANGLLHLHTEIMGTQGKPAIAHRDLNSNNVLVKNDGTCCISDFGLSVVRTPGTEEIDLGTCDRSGTLRYMSPEMLDGSIDMENFESFRKADIYALALVMWEACQRCLCNGIAEEYSRPYENIFKSEPSYDEVRRYVSLQGGRPPIPNRWADDKVLHSLERLLNECWHQNPDVRLSTLRIKKNLLKITFDTPKTDLINTAKIV</sequence>
<keyword evidence="10 15" id="KW-0067">ATP-binding</keyword>
<dbReference type="GO" id="GO:0070724">
    <property type="term" value="C:BMP receptor complex"/>
    <property type="evidence" value="ECO:0007669"/>
    <property type="project" value="TreeGrafter"/>
</dbReference>
<evidence type="ECO:0000259" key="18">
    <source>
        <dbReference type="PROSITE" id="PS50011"/>
    </source>
</evidence>
<keyword evidence="6 16" id="KW-0479">Metal-binding</keyword>
<evidence type="ECO:0000256" key="1">
    <source>
        <dbReference type="ARBA" id="ARBA00004479"/>
    </source>
</evidence>